<evidence type="ECO:0000256" key="2">
    <source>
        <dbReference type="SAM" id="SignalP"/>
    </source>
</evidence>
<evidence type="ECO:0000313" key="4">
    <source>
        <dbReference type="Proteomes" id="UP000717696"/>
    </source>
</evidence>
<dbReference type="Proteomes" id="UP000717696">
    <property type="component" value="Unassembled WGS sequence"/>
</dbReference>
<keyword evidence="2" id="KW-0732">Signal</keyword>
<dbReference type="OrthoDB" id="5356630at2759"/>
<proteinExistence type="predicted"/>
<name>A0A9P9D2U2_9HYPO</name>
<keyword evidence="4" id="KW-1185">Reference proteome</keyword>
<feature type="region of interest" description="Disordered" evidence="1">
    <location>
        <begin position="103"/>
        <end position="130"/>
    </location>
</feature>
<reference evidence="3" key="1">
    <citation type="journal article" date="2021" name="Nat. Commun.">
        <title>Genetic determinants of endophytism in the Arabidopsis root mycobiome.</title>
        <authorList>
            <person name="Mesny F."/>
            <person name="Miyauchi S."/>
            <person name="Thiergart T."/>
            <person name="Pickel B."/>
            <person name="Atanasova L."/>
            <person name="Karlsson M."/>
            <person name="Huettel B."/>
            <person name="Barry K.W."/>
            <person name="Haridas S."/>
            <person name="Chen C."/>
            <person name="Bauer D."/>
            <person name="Andreopoulos W."/>
            <person name="Pangilinan J."/>
            <person name="LaButti K."/>
            <person name="Riley R."/>
            <person name="Lipzen A."/>
            <person name="Clum A."/>
            <person name="Drula E."/>
            <person name="Henrissat B."/>
            <person name="Kohler A."/>
            <person name="Grigoriev I.V."/>
            <person name="Martin F.M."/>
            <person name="Hacquard S."/>
        </authorList>
    </citation>
    <scope>NUCLEOTIDE SEQUENCE</scope>
    <source>
        <strain evidence="3">MPI-CAGE-AT-0021</strain>
    </source>
</reference>
<sequence>MLFKTIISVTVAATSALAAPLEVRCPGCPSRSLITPSSTWQYSVKDGAISSTSTIVEVYKAPGNGGKDQTALVTFTYPVAAKGKQCQFEFYLPASASPAGSKKLDVFSSNKPAPGPTSGGSPGNQRNSHLGRLSVVPGAAATWDSTQGSYLTTKVPCKEPNTVEAFELVGVYDFDSINWNPSSGDGLRIVYSS</sequence>
<feature type="signal peptide" evidence="2">
    <location>
        <begin position="1"/>
        <end position="18"/>
    </location>
</feature>
<accession>A0A9P9D2U2</accession>
<evidence type="ECO:0008006" key="5">
    <source>
        <dbReference type="Google" id="ProtNLM"/>
    </source>
</evidence>
<organism evidence="3 4">
    <name type="scientific">Dactylonectria estremocensis</name>
    <dbReference type="NCBI Taxonomy" id="1079267"/>
    <lineage>
        <taxon>Eukaryota</taxon>
        <taxon>Fungi</taxon>
        <taxon>Dikarya</taxon>
        <taxon>Ascomycota</taxon>
        <taxon>Pezizomycotina</taxon>
        <taxon>Sordariomycetes</taxon>
        <taxon>Hypocreomycetidae</taxon>
        <taxon>Hypocreales</taxon>
        <taxon>Nectriaceae</taxon>
        <taxon>Dactylonectria</taxon>
    </lineage>
</organism>
<evidence type="ECO:0000313" key="3">
    <source>
        <dbReference type="EMBL" id="KAH7111666.1"/>
    </source>
</evidence>
<feature type="chain" id="PRO_5040192195" description="Ubiquitin 3 binding protein But2 C-terminal domain-containing protein" evidence="2">
    <location>
        <begin position="19"/>
        <end position="193"/>
    </location>
</feature>
<gene>
    <name evidence="3" type="ORF">B0J13DRAFT_659831</name>
</gene>
<evidence type="ECO:0000256" key="1">
    <source>
        <dbReference type="SAM" id="MobiDB-lite"/>
    </source>
</evidence>
<comment type="caution">
    <text evidence="3">The sequence shown here is derived from an EMBL/GenBank/DDBJ whole genome shotgun (WGS) entry which is preliminary data.</text>
</comment>
<dbReference type="AlphaFoldDB" id="A0A9P9D2U2"/>
<dbReference type="EMBL" id="JAGMUU010000055">
    <property type="protein sequence ID" value="KAH7111666.1"/>
    <property type="molecule type" value="Genomic_DNA"/>
</dbReference>
<protein>
    <recommendedName>
        <fullName evidence="5">Ubiquitin 3 binding protein But2 C-terminal domain-containing protein</fullName>
    </recommendedName>
</protein>